<evidence type="ECO:0000256" key="2">
    <source>
        <dbReference type="ARBA" id="ARBA00022617"/>
    </source>
</evidence>
<dbReference type="RefSeq" id="WP_248392343.1">
    <property type="nucleotide sequence ID" value="NZ_CP096203.1"/>
</dbReference>
<evidence type="ECO:0000256" key="5">
    <source>
        <dbReference type="ARBA" id="ARBA00023004"/>
    </source>
</evidence>
<keyword evidence="2 6" id="KW-0349">Heme</keyword>
<keyword evidence="5 6" id="KW-0408">Iron</keyword>
<dbReference type="InterPro" id="IPR036909">
    <property type="entry name" value="Cyt_c-like_dom_sf"/>
</dbReference>
<keyword evidence="9" id="KW-1185">Reference proteome</keyword>
<dbReference type="InterPro" id="IPR009056">
    <property type="entry name" value="Cyt_c-like_dom"/>
</dbReference>
<name>A0ABY4K6B4_9FLAO</name>
<dbReference type="PROSITE" id="PS51007">
    <property type="entry name" value="CYTC"/>
    <property type="match status" value="1"/>
</dbReference>
<evidence type="ECO:0000256" key="1">
    <source>
        <dbReference type="ARBA" id="ARBA00022448"/>
    </source>
</evidence>
<dbReference type="InterPro" id="IPR002324">
    <property type="entry name" value="Cyt_c_ID"/>
</dbReference>
<organism evidence="8 9">
    <name type="scientific">Chryseobacterium nepalense</name>
    <dbReference type="NCBI Taxonomy" id="1854498"/>
    <lineage>
        <taxon>Bacteria</taxon>
        <taxon>Pseudomonadati</taxon>
        <taxon>Bacteroidota</taxon>
        <taxon>Flavobacteriia</taxon>
        <taxon>Flavobacteriales</taxon>
        <taxon>Weeksellaceae</taxon>
        <taxon>Chryseobacterium group</taxon>
        <taxon>Chryseobacterium</taxon>
    </lineage>
</organism>
<reference evidence="8" key="1">
    <citation type="submission" date="2022-04" db="EMBL/GenBank/DDBJ databases">
        <title>Evolutionary, genomic, and biogeographic characterization of Chryseobacterium nepalense represented by a plastic-degrading bacterium AC3.</title>
        <authorList>
            <person name="Yin Z."/>
            <person name="Liu X."/>
            <person name="Wang D."/>
            <person name="Xie Z."/>
        </authorList>
    </citation>
    <scope>NUCLEOTIDE SEQUENCE</scope>
    <source>
        <strain evidence="8">AC3</strain>
    </source>
</reference>
<dbReference type="Gene3D" id="1.10.760.10">
    <property type="entry name" value="Cytochrome c-like domain"/>
    <property type="match status" value="1"/>
</dbReference>
<sequence>MKRLFLTGIMGLFLISCSKKENVPVDTASPEKRVDAGSAKSSLSGEQMIESLDCSGCHAVNERMIGPSYQEIADKYAEKDIELLASKIIEGGSGVWGSVPMAPHPQVSKEEAKKMVEYILTLKKK</sequence>
<dbReference type="SUPFAM" id="SSF46626">
    <property type="entry name" value="Cytochrome c"/>
    <property type="match status" value="1"/>
</dbReference>
<evidence type="ECO:0000256" key="6">
    <source>
        <dbReference type="PROSITE-ProRule" id="PRU00433"/>
    </source>
</evidence>
<evidence type="ECO:0000313" key="8">
    <source>
        <dbReference type="EMBL" id="UPQ75896.1"/>
    </source>
</evidence>
<dbReference type="PROSITE" id="PS51257">
    <property type="entry name" value="PROKAR_LIPOPROTEIN"/>
    <property type="match status" value="1"/>
</dbReference>
<keyword evidence="3 6" id="KW-0479">Metal-binding</keyword>
<protein>
    <submittedName>
        <fullName evidence="8">C-type cytochrome</fullName>
    </submittedName>
</protein>
<keyword evidence="1" id="KW-0813">Transport</keyword>
<evidence type="ECO:0000313" key="9">
    <source>
        <dbReference type="Proteomes" id="UP000830552"/>
    </source>
</evidence>
<evidence type="ECO:0000256" key="4">
    <source>
        <dbReference type="ARBA" id="ARBA00022982"/>
    </source>
</evidence>
<evidence type="ECO:0000259" key="7">
    <source>
        <dbReference type="PROSITE" id="PS51007"/>
    </source>
</evidence>
<keyword evidence="4" id="KW-0249">Electron transport</keyword>
<accession>A0ABY4K6B4</accession>
<feature type="domain" description="Cytochrome c" evidence="7">
    <location>
        <begin position="40"/>
        <end position="123"/>
    </location>
</feature>
<dbReference type="Proteomes" id="UP000830552">
    <property type="component" value="Chromosome"/>
</dbReference>
<dbReference type="EMBL" id="CP096203">
    <property type="protein sequence ID" value="UPQ75896.1"/>
    <property type="molecule type" value="Genomic_DNA"/>
</dbReference>
<proteinExistence type="predicted"/>
<gene>
    <name evidence="8" type="ORF">M0D58_17850</name>
</gene>
<evidence type="ECO:0000256" key="3">
    <source>
        <dbReference type="ARBA" id="ARBA00022723"/>
    </source>
</evidence>
<dbReference type="Pfam" id="PF00034">
    <property type="entry name" value="Cytochrom_C"/>
    <property type="match status" value="1"/>
</dbReference>
<dbReference type="PRINTS" id="PR00606">
    <property type="entry name" value="CYTCHROMECID"/>
</dbReference>